<keyword evidence="6" id="KW-1185">Reference proteome</keyword>
<gene>
    <name evidence="5" type="ORF">VMCG_10886</name>
</gene>
<evidence type="ECO:0000313" key="6">
    <source>
        <dbReference type="Proteomes" id="UP000283895"/>
    </source>
</evidence>
<comment type="caution">
    <text evidence="5">The sequence shown here is derived from an EMBL/GenBank/DDBJ whole genome shotgun (WGS) entry which is preliminary data.</text>
</comment>
<dbReference type="PANTHER" id="PTHR43464:SF19">
    <property type="entry name" value="UBIQUINONE BIOSYNTHESIS O-METHYLTRANSFERASE, MITOCHONDRIAL"/>
    <property type="match status" value="1"/>
</dbReference>
<dbReference type="GO" id="GO:0032259">
    <property type="term" value="P:methylation"/>
    <property type="evidence" value="ECO:0007669"/>
    <property type="project" value="UniProtKB-KW"/>
</dbReference>
<feature type="domain" description="Methyltransferase" evidence="4">
    <location>
        <begin position="56"/>
        <end position="147"/>
    </location>
</feature>
<dbReference type="InterPro" id="IPR029063">
    <property type="entry name" value="SAM-dependent_MTases_sf"/>
</dbReference>
<accession>A0A423V8D5</accession>
<evidence type="ECO:0000256" key="1">
    <source>
        <dbReference type="ARBA" id="ARBA00022603"/>
    </source>
</evidence>
<evidence type="ECO:0000256" key="2">
    <source>
        <dbReference type="ARBA" id="ARBA00022679"/>
    </source>
</evidence>
<name>A0A423V8D5_9PEZI</name>
<dbReference type="AlphaFoldDB" id="A0A423V8D5"/>
<dbReference type="EMBL" id="LKEA01000106">
    <property type="protein sequence ID" value="ROV87094.1"/>
    <property type="molecule type" value="Genomic_DNA"/>
</dbReference>
<dbReference type="STRING" id="356882.A0A423V8D5"/>
<dbReference type="InterPro" id="IPR041698">
    <property type="entry name" value="Methyltransf_25"/>
</dbReference>
<dbReference type="Gene3D" id="3.40.50.150">
    <property type="entry name" value="Vaccinia Virus protein VP39"/>
    <property type="match status" value="1"/>
</dbReference>
<protein>
    <recommendedName>
        <fullName evidence="4">Methyltransferase domain-containing protein</fullName>
    </recommendedName>
</protein>
<dbReference type="SUPFAM" id="SSF53335">
    <property type="entry name" value="S-adenosyl-L-methionine-dependent methyltransferases"/>
    <property type="match status" value="1"/>
</dbReference>
<dbReference type="OrthoDB" id="540004at2759"/>
<dbReference type="Pfam" id="PF13649">
    <property type="entry name" value="Methyltransf_25"/>
    <property type="match status" value="1"/>
</dbReference>
<reference evidence="5 6" key="1">
    <citation type="submission" date="2015-09" db="EMBL/GenBank/DDBJ databases">
        <title>Host preference determinants of Valsa canker pathogens revealed by comparative genomics.</title>
        <authorList>
            <person name="Yin Z."/>
            <person name="Huang L."/>
        </authorList>
    </citation>
    <scope>NUCLEOTIDE SEQUENCE [LARGE SCALE GENOMIC DNA]</scope>
    <source>
        <strain evidence="5 6">03-1</strain>
    </source>
</reference>
<dbReference type="PANTHER" id="PTHR43464">
    <property type="entry name" value="METHYLTRANSFERASE"/>
    <property type="match status" value="1"/>
</dbReference>
<proteinExistence type="predicted"/>
<dbReference type="CDD" id="cd02440">
    <property type="entry name" value="AdoMet_MTases"/>
    <property type="match status" value="1"/>
</dbReference>
<dbReference type="GO" id="GO:0008168">
    <property type="term" value="F:methyltransferase activity"/>
    <property type="evidence" value="ECO:0007669"/>
    <property type="project" value="UniProtKB-KW"/>
</dbReference>
<evidence type="ECO:0000259" key="4">
    <source>
        <dbReference type="Pfam" id="PF13649"/>
    </source>
</evidence>
<keyword evidence="1" id="KW-0489">Methyltransferase</keyword>
<keyword evidence="3" id="KW-0949">S-adenosyl-L-methionine</keyword>
<evidence type="ECO:0000256" key="3">
    <source>
        <dbReference type="ARBA" id="ARBA00022691"/>
    </source>
</evidence>
<sequence>MAPENTPPGLVSKEDGATQALFDHINNQYSDADEHNPAHLSAVTKLISILPRGARVLDIGCATGRPTARMLADAGMDVTGIDISRRMIETAQQNVPEGTFHHANAADFRAKEGSFDAVVAILAILTLPTASTTAIAFRIASWLCPGGALLLGQLDLNDFPKAEGQPADLRGEWVEHPFMDTFVRDNTMSVGEWINSLRQAGIVMSSASGTTFDIRPGKLVPEPECFVMGIRGTKDPLLGPYKHPYMHQPSPQPTPDSWECLTGRWKFSVGHGGEIFHKPAGDTQLRVCRLDGIPKTSEDASSINREEVELIWALDTLAEPESVIEDLTTTLRTSSSTSARISLVQASPSNDALYIVNRVLSFMMRPCLHHGALLQQVTNRLTARGFQVDTVELIPGYLDFSDESDADHRARLIAGLLKDLCFRDAADADFVERLLTLEVRRYITSQQDLTGNEQWLGFDSVRLTAVPCNPTK</sequence>
<dbReference type="Proteomes" id="UP000283895">
    <property type="component" value="Unassembled WGS sequence"/>
</dbReference>
<organism evidence="5 6">
    <name type="scientific">Cytospora schulzeri</name>
    <dbReference type="NCBI Taxonomy" id="448051"/>
    <lineage>
        <taxon>Eukaryota</taxon>
        <taxon>Fungi</taxon>
        <taxon>Dikarya</taxon>
        <taxon>Ascomycota</taxon>
        <taxon>Pezizomycotina</taxon>
        <taxon>Sordariomycetes</taxon>
        <taxon>Sordariomycetidae</taxon>
        <taxon>Diaporthales</taxon>
        <taxon>Cytosporaceae</taxon>
        <taxon>Cytospora</taxon>
    </lineage>
</organism>
<evidence type="ECO:0000313" key="5">
    <source>
        <dbReference type="EMBL" id="ROV87094.1"/>
    </source>
</evidence>
<keyword evidence="2" id="KW-0808">Transferase</keyword>